<feature type="region of interest" description="Disordered" evidence="1">
    <location>
        <begin position="54"/>
        <end position="81"/>
    </location>
</feature>
<dbReference type="AlphaFoldDB" id="A0A6A5UYX0"/>
<keyword evidence="2" id="KW-1133">Transmembrane helix</keyword>
<sequence>MCNNLLSALHLDHIVTFFGVEYVDLLVSASSIILEFYLAAHRRHLTELIGCLHEPPHRRTPHPHHHQHAARTQENRPPTQG</sequence>
<dbReference type="EMBL" id="ML976704">
    <property type="protein sequence ID" value="KAF1970005.1"/>
    <property type="molecule type" value="Genomic_DNA"/>
</dbReference>
<reference evidence="3" key="1">
    <citation type="journal article" date="2020" name="Stud. Mycol.">
        <title>101 Dothideomycetes genomes: a test case for predicting lifestyles and emergence of pathogens.</title>
        <authorList>
            <person name="Haridas S."/>
            <person name="Albert R."/>
            <person name="Binder M."/>
            <person name="Bloem J."/>
            <person name="Labutti K."/>
            <person name="Salamov A."/>
            <person name="Andreopoulos B."/>
            <person name="Baker S."/>
            <person name="Barry K."/>
            <person name="Bills G."/>
            <person name="Bluhm B."/>
            <person name="Cannon C."/>
            <person name="Castanera R."/>
            <person name="Culley D."/>
            <person name="Daum C."/>
            <person name="Ezra D."/>
            <person name="Gonzalez J."/>
            <person name="Henrissat B."/>
            <person name="Kuo A."/>
            <person name="Liang C."/>
            <person name="Lipzen A."/>
            <person name="Lutzoni F."/>
            <person name="Magnuson J."/>
            <person name="Mondo S."/>
            <person name="Nolan M."/>
            <person name="Ohm R."/>
            <person name="Pangilinan J."/>
            <person name="Park H.-J."/>
            <person name="Ramirez L."/>
            <person name="Alfaro M."/>
            <person name="Sun H."/>
            <person name="Tritt A."/>
            <person name="Yoshinaga Y."/>
            <person name="Zwiers L.-H."/>
            <person name="Turgeon B."/>
            <person name="Goodwin S."/>
            <person name="Spatafora J."/>
            <person name="Crous P."/>
            <person name="Grigoriev I."/>
        </authorList>
    </citation>
    <scope>NUCLEOTIDE SEQUENCE</scope>
    <source>
        <strain evidence="3">CBS 107.79</strain>
    </source>
</reference>
<evidence type="ECO:0000313" key="3">
    <source>
        <dbReference type="EMBL" id="KAF1970005.1"/>
    </source>
</evidence>
<dbReference type="Proteomes" id="UP000800036">
    <property type="component" value="Unassembled WGS sequence"/>
</dbReference>
<keyword evidence="2" id="KW-0472">Membrane</keyword>
<feature type="transmembrane region" description="Helical" evidence="2">
    <location>
        <begin position="14"/>
        <end position="38"/>
    </location>
</feature>
<evidence type="ECO:0000256" key="1">
    <source>
        <dbReference type="SAM" id="MobiDB-lite"/>
    </source>
</evidence>
<keyword evidence="4" id="KW-1185">Reference proteome</keyword>
<keyword evidence="2" id="KW-0812">Transmembrane</keyword>
<proteinExistence type="predicted"/>
<evidence type="ECO:0000313" key="4">
    <source>
        <dbReference type="Proteomes" id="UP000800036"/>
    </source>
</evidence>
<protein>
    <submittedName>
        <fullName evidence="3">Uncharacterized protein</fullName>
    </submittedName>
</protein>
<accession>A0A6A5UYX0</accession>
<evidence type="ECO:0000256" key="2">
    <source>
        <dbReference type="SAM" id="Phobius"/>
    </source>
</evidence>
<organism evidence="3 4">
    <name type="scientific">Bimuria novae-zelandiae CBS 107.79</name>
    <dbReference type="NCBI Taxonomy" id="1447943"/>
    <lineage>
        <taxon>Eukaryota</taxon>
        <taxon>Fungi</taxon>
        <taxon>Dikarya</taxon>
        <taxon>Ascomycota</taxon>
        <taxon>Pezizomycotina</taxon>
        <taxon>Dothideomycetes</taxon>
        <taxon>Pleosporomycetidae</taxon>
        <taxon>Pleosporales</taxon>
        <taxon>Massarineae</taxon>
        <taxon>Didymosphaeriaceae</taxon>
        <taxon>Bimuria</taxon>
    </lineage>
</organism>
<gene>
    <name evidence="3" type="ORF">BU23DRAFT_219755</name>
</gene>
<feature type="compositionally biased region" description="Basic residues" evidence="1">
    <location>
        <begin position="56"/>
        <end position="69"/>
    </location>
</feature>
<name>A0A6A5UYX0_9PLEO</name>